<evidence type="ECO:0000256" key="11">
    <source>
        <dbReference type="ARBA" id="ARBA00022881"/>
    </source>
</evidence>
<evidence type="ECO:0000256" key="13">
    <source>
        <dbReference type="ARBA" id="ARBA00023204"/>
    </source>
</evidence>
<dbReference type="NCBIfam" id="TIGR00630">
    <property type="entry name" value="uvra"/>
    <property type="match status" value="1"/>
</dbReference>
<dbReference type="Gene3D" id="3.30.190.20">
    <property type="match status" value="1"/>
</dbReference>
<proteinExistence type="inferred from homology"/>
<evidence type="ECO:0000256" key="14">
    <source>
        <dbReference type="ARBA" id="ARBA00038000"/>
    </source>
</evidence>
<name>A0A7U4THB3_DESA2</name>
<dbReference type="Gene3D" id="3.40.50.300">
    <property type="entry name" value="P-loop containing nucleotide triphosphate hydrolases"/>
    <property type="match status" value="3"/>
</dbReference>
<evidence type="ECO:0000256" key="7">
    <source>
        <dbReference type="ARBA" id="ARBA00022769"/>
    </source>
</evidence>
<gene>
    <name evidence="18" type="ORF">HS1_000239</name>
</gene>
<dbReference type="GO" id="GO:0003677">
    <property type="term" value="F:DNA binding"/>
    <property type="evidence" value="ECO:0007669"/>
    <property type="project" value="UniProtKB-KW"/>
</dbReference>
<evidence type="ECO:0000256" key="1">
    <source>
        <dbReference type="ARBA" id="ARBA00004496"/>
    </source>
</evidence>
<evidence type="ECO:0000256" key="2">
    <source>
        <dbReference type="ARBA" id="ARBA00022490"/>
    </source>
</evidence>
<evidence type="ECO:0000256" key="5">
    <source>
        <dbReference type="ARBA" id="ARBA00022741"/>
    </source>
</evidence>
<organism evidence="18 19">
    <name type="scientific">Desulfofervidus auxilii</name>
    <dbReference type="NCBI Taxonomy" id="1621989"/>
    <lineage>
        <taxon>Bacteria</taxon>
        <taxon>Pseudomonadati</taxon>
        <taxon>Thermodesulfobacteriota</taxon>
        <taxon>Candidatus Desulfofervidia</taxon>
        <taxon>Candidatus Desulfofervidales</taxon>
        <taxon>Candidatus Desulfofervidaceae</taxon>
        <taxon>Candidatus Desulfofervidus</taxon>
    </lineage>
</organism>
<dbReference type="GO" id="GO:0006289">
    <property type="term" value="P:nucleotide-excision repair"/>
    <property type="evidence" value="ECO:0007669"/>
    <property type="project" value="InterPro"/>
</dbReference>
<keyword evidence="11" id="KW-0267">Excision nuclease</keyword>
<evidence type="ECO:0000256" key="4">
    <source>
        <dbReference type="ARBA" id="ARBA00022737"/>
    </source>
</evidence>
<dbReference type="InterPro" id="IPR041552">
    <property type="entry name" value="UvrA_DNA-bd"/>
</dbReference>
<evidence type="ECO:0000256" key="16">
    <source>
        <dbReference type="ARBA" id="ARBA00042156"/>
    </source>
</evidence>
<evidence type="ECO:0000256" key="12">
    <source>
        <dbReference type="ARBA" id="ARBA00023125"/>
    </source>
</evidence>
<dbReference type="InterPro" id="IPR027417">
    <property type="entry name" value="P-loop_NTPase"/>
</dbReference>
<dbReference type="GO" id="GO:0005524">
    <property type="term" value="F:ATP binding"/>
    <property type="evidence" value="ECO:0007669"/>
    <property type="project" value="UniProtKB-KW"/>
</dbReference>
<keyword evidence="2" id="KW-0963">Cytoplasm</keyword>
<dbReference type="EMBL" id="CP013015">
    <property type="protein sequence ID" value="AMM40045.1"/>
    <property type="molecule type" value="Genomic_DNA"/>
</dbReference>
<dbReference type="GO" id="GO:0004518">
    <property type="term" value="F:nuclease activity"/>
    <property type="evidence" value="ECO:0007669"/>
    <property type="project" value="UniProtKB-KW"/>
</dbReference>
<dbReference type="InterPro" id="IPR004602">
    <property type="entry name" value="UvrA"/>
</dbReference>
<evidence type="ECO:0000256" key="10">
    <source>
        <dbReference type="ARBA" id="ARBA00022840"/>
    </source>
</evidence>
<dbReference type="PANTHER" id="PTHR43152">
    <property type="entry name" value="UVRABC SYSTEM PROTEIN A"/>
    <property type="match status" value="1"/>
</dbReference>
<evidence type="ECO:0000256" key="3">
    <source>
        <dbReference type="ARBA" id="ARBA00022723"/>
    </source>
</evidence>
<keyword evidence="5" id="KW-0547">Nucleotide-binding</keyword>
<keyword evidence="4" id="KW-0677">Repeat</keyword>
<dbReference type="GO" id="GO:0005737">
    <property type="term" value="C:cytoplasm"/>
    <property type="evidence" value="ECO:0007669"/>
    <property type="project" value="UniProtKB-SubCell"/>
</dbReference>
<dbReference type="InterPro" id="IPR017871">
    <property type="entry name" value="ABC_transporter-like_CS"/>
</dbReference>
<evidence type="ECO:0000259" key="17">
    <source>
        <dbReference type="PROSITE" id="PS50893"/>
    </source>
</evidence>
<comment type="similarity">
    <text evidence="14">Belongs to the ABC transporter superfamily. UvrA family.</text>
</comment>
<reference evidence="18 19" key="1">
    <citation type="submission" date="2015-10" db="EMBL/GenBank/DDBJ databases">
        <title>Candidatus Desulfofervidus auxilii, a hydrogenotrophic sulfate-reducing bacterium involved in the thermophilic anaerobic oxidation of methane.</title>
        <authorList>
            <person name="Krukenberg V."/>
            <person name="Richter M."/>
            <person name="Wegener G."/>
        </authorList>
    </citation>
    <scope>NUCLEOTIDE SEQUENCE [LARGE SCALE GENOMIC DNA]</scope>
    <source>
        <strain evidence="18 19">HS1</strain>
    </source>
</reference>
<dbReference type="Pfam" id="PF17755">
    <property type="entry name" value="UvrA_DNA-bind"/>
    <property type="match status" value="1"/>
</dbReference>
<keyword evidence="3" id="KW-0479">Metal-binding</keyword>
<keyword evidence="12" id="KW-0238">DNA-binding</keyword>
<dbReference type="PROSITE" id="PS00211">
    <property type="entry name" value="ABC_TRANSPORTER_1"/>
    <property type="match status" value="1"/>
</dbReference>
<evidence type="ECO:0000256" key="9">
    <source>
        <dbReference type="ARBA" id="ARBA00022833"/>
    </source>
</evidence>
<dbReference type="Gene3D" id="1.10.8.280">
    <property type="entry name" value="ABC transporter ATPase domain-like"/>
    <property type="match status" value="1"/>
</dbReference>
<keyword evidence="9" id="KW-0862">Zinc</keyword>
<evidence type="ECO:0000313" key="18">
    <source>
        <dbReference type="EMBL" id="AMM40045.1"/>
    </source>
</evidence>
<keyword evidence="8" id="KW-0863">Zinc-finger</keyword>
<dbReference type="SUPFAM" id="SSF52540">
    <property type="entry name" value="P-loop containing nucleoside triphosphate hydrolases"/>
    <property type="match status" value="2"/>
</dbReference>
<comment type="subcellular location">
    <subcellularLocation>
        <location evidence="1">Cytoplasm</location>
    </subcellularLocation>
</comment>
<dbReference type="GO" id="GO:0009380">
    <property type="term" value="C:excinuclease repair complex"/>
    <property type="evidence" value="ECO:0007669"/>
    <property type="project" value="InterPro"/>
</dbReference>
<feature type="domain" description="ABC transporter" evidence="17">
    <location>
        <begin position="563"/>
        <end position="901"/>
    </location>
</feature>
<dbReference type="PANTHER" id="PTHR43152:SF3">
    <property type="entry name" value="UVRABC SYSTEM PROTEIN A"/>
    <property type="match status" value="1"/>
</dbReference>
<keyword evidence="7" id="KW-0228">DNA excision</keyword>
<protein>
    <recommendedName>
        <fullName evidence="15">UvrABC system protein A</fullName>
    </recommendedName>
    <alternativeName>
        <fullName evidence="16">Excinuclease ABC subunit A</fullName>
    </alternativeName>
</protein>
<keyword evidence="6" id="KW-0227">DNA damage</keyword>
<evidence type="ECO:0000256" key="8">
    <source>
        <dbReference type="ARBA" id="ARBA00022771"/>
    </source>
</evidence>
<dbReference type="Gene3D" id="1.20.1580.10">
    <property type="entry name" value="ABC transporter ATPase like domain"/>
    <property type="match status" value="3"/>
</dbReference>
<dbReference type="Pfam" id="PF17760">
    <property type="entry name" value="UvrA_inter"/>
    <property type="match status" value="1"/>
</dbReference>
<evidence type="ECO:0000256" key="15">
    <source>
        <dbReference type="ARBA" id="ARBA00039316"/>
    </source>
</evidence>
<sequence>MSSYIRVIGASQHNLKHISFDLPLNTLTVITGVSGAGKSSLAYDVLYAEGQRRYVETFSPYARQFMERMDRPAVEKIEGILPAIAIDQRQTVKTSRSTVGTMTEMTDFVKLLFVHLAVLYCPHCGRPVTKDTPQKIAKTLLTNALGKRGIVFFPSILTLEKKKELQRLGFDRIWEKGEIKNIEEVDFKETEQVYVVVDRLSIEPKNQARLLEAIEMAMNFGQGEVTIQIIPEKMLKFSRNYACPYCGIKYRLPLPNFFSFNSPLGACETCKGFGRVIDYDLDLVIPDKNKSLADGAIKIWKKGSYEYQDLISFCNSRGIPTDIPFCQLSPKAQKDIIQGGHGFYGIKGFFRWLETKIYKMHVRVFLSRYRGYFTCPDCGGTRFKKEVLFYRLKGKNIAQIYAMTIDEAYEFFSQSFPEGEHDPAVKLLLNEITHRLHYLKEAGVGYLTLDRQSRTLSGGEVARVNLTRASGSSLVNMLFVLDEPTVGLHPRDNKRLIKILKDLSKENTVVVVEHDPDIIKAADYILDLGPGAGEDGGKIVYFGKLNGLLKANKSITGKYISGKKQISLSFKKRKPRRWLEIKGAAAHNLKNINVCIPLGVMVCLTGVSGAGKSTLAYEIIYKGIKKEKGDFRGVPGKYHKIVGLEYIDDVILIDQTPIGKTPRANPATYLGIFSAIRNFFASLPEAKLKGYTPGTFSFNSPGGRCKVCQGAGFERIEMQFLSDVYLTCPACKGQRYQPEILEITYKGKNIADVLNMTFKQSMKFFAEHPKIREQFLPLIDIGLDYLRLGQPINTLSAGEAQRLKLAKYFKMDKGPCLFIFDEPTVGLHLAEIEYLLKSLENLLNKGHSLIVIEHNLEVIKNADYVIDLGPEGGPEGGEIIASGTPEEIVRIERSYTGQCLRKSLMCNY</sequence>
<keyword evidence="13" id="KW-0234">DNA repair</keyword>
<dbReference type="GO" id="GO:0016887">
    <property type="term" value="F:ATP hydrolysis activity"/>
    <property type="evidence" value="ECO:0007669"/>
    <property type="project" value="InterPro"/>
</dbReference>
<accession>A0A7U4THB3</accession>
<evidence type="ECO:0000313" key="19">
    <source>
        <dbReference type="Proteomes" id="UP000070560"/>
    </source>
</evidence>
<dbReference type="AlphaFoldDB" id="A0A7U4THB3"/>
<keyword evidence="19" id="KW-1185">Reference proteome</keyword>
<dbReference type="RefSeq" id="WP_066060351.1">
    <property type="nucleotide sequence ID" value="NZ_CP013015.1"/>
</dbReference>
<dbReference type="PROSITE" id="PS50893">
    <property type="entry name" value="ABC_TRANSPORTER_2"/>
    <property type="match status" value="1"/>
</dbReference>
<dbReference type="InterPro" id="IPR041102">
    <property type="entry name" value="UvrA_inter"/>
</dbReference>
<evidence type="ECO:0000256" key="6">
    <source>
        <dbReference type="ARBA" id="ARBA00022763"/>
    </source>
</evidence>
<dbReference type="KEGG" id="daw:HS1_000239"/>
<dbReference type="InterPro" id="IPR003439">
    <property type="entry name" value="ABC_transporter-like_ATP-bd"/>
</dbReference>
<keyword evidence="10" id="KW-0067">ATP-binding</keyword>
<dbReference type="OrthoDB" id="9809851at2"/>
<dbReference type="GO" id="GO:0008270">
    <property type="term" value="F:zinc ion binding"/>
    <property type="evidence" value="ECO:0007669"/>
    <property type="project" value="UniProtKB-KW"/>
</dbReference>
<dbReference type="Proteomes" id="UP000070560">
    <property type="component" value="Chromosome"/>
</dbReference>